<dbReference type="SUPFAM" id="SSF82544">
    <property type="entry name" value="GckA/TtuD-like"/>
    <property type="match status" value="1"/>
</dbReference>
<evidence type="ECO:0000259" key="2">
    <source>
        <dbReference type="Pfam" id="PF13660"/>
    </source>
</evidence>
<feature type="domain" description="MOFRL" evidence="1">
    <location>
        <begin position="316"/>
        <end position="417"/>
    </location>
</feature>
<dbReference type="EMBL" id="QLLL01000001">
    <property type="protein sequence ID" value="RAJ10993.1"/>
    <property type="molecule type" value="Genomic_DNA"/>
</dbReference>
<dbReference type="InterPro" id="IPR039760">
    <property type="entry name" value="MOFRL_protein"/>
</dbReference>
<dbReference type="Gene3D" id="3.40.1480.10">
    <property type="entry name" value="MOFRL domain"/>
    <property type="match status" value="1"/>
</dbReference>
<dbReference type="RefSeq" id="WP_111596100.1">
    <property type="nucleotide sequence ID" value="NZ_QLLL01000001.1"/>
</dbReference>
<dbReference type="InterPro" id="IPR038614">
    <property type="entry name" value="GK_N_sf"/>
</dbReference>
<protein>
    <submittedName>
        <fullName evidence="3">Hydroxypyruvate reductase</fullName>
    </submittedName>
</protein>
<dbReference type="PANTHER" id="PTHR12227">
    <property type="entry name" value="GLYCERATE KINASE"/>
    <property type="match status" value="1"/>
</dbReference>
<sequence length="425" mass="44752">MQAVQHAQQIFTQAVHAVQPQALLPRFITIQNDQVFVAGKPIPPTASIYIAAAGKAAASMLLSAEQILGTRIQAGLAVTQEIPAHTFTNMELFKADHPTPGEASIAAGEKMRAFCEQLKEGDVLIFLLSGGASALLADVVEGVTLEDMQVLSKLLLRSGANISEMNVVRKHLSYLKGGQLAKMVYPSTLFTLAISDVPGNDPSVIGSGPTVGDPSTIKDALAVLKKYQLLDQVPASIATHLQEKNHETPFPSDIAFEHTFYQLIATNETAIQAAAEKASELGYHVTVLQQHFSGEARDLGQQFIEQAMAYDGATPACLLAGGESTVTVKGEGLGGRNQEMALAAGLALHNTPGITILCAGTDGKDGPTDAAGAYASADIMTTMQNGASYLQANNAYPFFEQTGSLLKTGATHTNVMDLVVILIAP</sequence>
<evidence type="ECO:0000313" key="4">
    <source>
        <dbReference type="Proteomes" id="UP000249547"/>
    </source>
</evidence>
<name>A0A327R5X8_9BACT</name>
<dbReference type="Gene3D" id="3.40.50.10180">
    <property type="entry name" value="Glycerate kinase, MOFRL-like N-terminal domain"/>
    <property type="match status" value="1"/>
</dbReference>
<proteinExistence type="predicted"/>
<evidence type="ECO:0000259" key="1">
    <source>
        <dbReference type="Pfam" id="PF05161"/>
    </source>
</evidence>
<reference evidence="3 4" key="1">
    <citation type="submission" date="2018-06" db="EMBL/GenBank/DDBJ databases">
        <title>Genomic Encyclopedia of Archaeal and Bacterial Type Strains, Phase II (KMG-II): from individual species to whole genera.</title>
        <authorList>
            <person name="Goeker M."/>
        </authorList>
    </citation>
    <scope>NUCLEOTIDE SEQUENCE [LARGE SCALE GENOMIC DNA]</scope>
    <source>
        <strain evidence="3 4">DSM 23857</strain>
    </source>
</reference>
<dbReference type="Pfam" id="PF05161">
    <property type="entry name" value="MOFRL"/>
    <property type="match status" value="1"/>
</dbReference>
<keyword evidence="4" id="KW-1185">Reference proteome</keyword>
<keyword evidence="3" id="KW-0670">Pyruvate</keyword>
<dbReference type="AlphaFoldDB" id="A0A327R5X8"/>
<comment type="caution">
    <text evidence="3">The sequence shown here is derived from an EMBL/GenBank/DDBJ whole genome shotgun (WGS) entry which is preliminary data.</text>
</comment>
<dbReference type="GO" id="GO:0008887">
    <property type="term" value="F:glycerate kinase activity"/>
    <property type="evidence" value="ECO:0007669"/>
    <property type="project" value="InterPro"/>
</dbReference>
<dbReference type="Proteomes" id="UP000249547">
    <property type="component" value="Unassembled WGS sequence"/>
</dbReference>
<feature type="domain" description="MOFRL-associated" evidence="2">
    <location>
        <begin position="7"/>
        <end position="242"/>
    </location>
</feature>
<dbReference type="InterPro" id="IPR037035">
    <property type="entry name" value="GK-like_C_sf"/>
</dbReference>
<dbReference type="OrthoDB" id="9766552at2"/>
<dbReference type="GO" id="GO:0005737">
    <property type="term" value="C:cytoplasm"/>
    <property type="evidence" value="ECO:0007669"/>
    <property type="project" value="TreeGrafter"/>
</dbReference>
<dbReference type="InterPro" id="IPR007835">
    <property type="entry name" value="MOFRL"/>
</dbReference>
<evidence type="ECO:0000313" key="3">
    <source>
        <dbReference type="EMBL" id="RAJ10993.1"/>
    </source>
</evidence>
<dbReference type="Pfam" id="PF13660">
    <property type="entry name" value="DUF4147"/>
    <property type="match status" value="1"/>
</dbReference>
<organism evidence="3 4">
    <name type="scientific">Chitinophaga skermanii</name>
    <dbReference type="NCBI Taxonomy" id="331697"/>
    <lineage>
        <taxon>Bacteria</taxon>
        <taxon>Pseudomonadati</taxon>
        <taxon>Bacteroidota</taxon>
        <taxon>Chitinophagia</taxon>
        <taxon>Chitinophagales</taxon>
        <taxon>Chitinophagaceae</taxon>
        <taxon>Chitinophaga</taxon>
    </lineage>
</organism>
<gene>
    <name evidence="3" type="ORF">LX64_00600</name>
</gene>
<dbReference type="InterPro" id="IPR025286">
    <property type="entry name" value="MOFRL_assoc_dom"/>
</dbReference>
<accession>A0A327R5X8</accession>
<dbReference type="PANTHER" id="PTHR12227:SF0">
    <property type="entry name" value="GLYCERATE KINASE"/>
    <property type="match status" value="1"/>
</dbReference>